<name>A0A1F8C0S1_9BACT</name>
<evidence type="ECO:0000313" key="4">
    <source>
        <dbReference type="Proteomes" id="UP000178429"/>
    </source>
</evidence>
<dbReference type="CDD" id="cd02440">
    <property type="entry name" value="AdoMet_MTases"/>
    <property type="match status" value="1"/>
</dbReference>
<organism evidence="3 4">
    <name type="scientific">Candidatus Woesebacteria bacterium RIFCSPLOWO2_01_FULL_44_14</name>
    <dbReference type="NCBI Taxonomy" id="1802525"/>
    <lineage>
        <taxon>Bacteria</taxon>
        <taxon>Candidatus Woeseibacteriota</taxon>
    </lineage>
</organism>
<dbReference type="GO" id="GO:0008757">
    <property type="term" value="F:S-adenosylmethionine-dependent methyltransferase activity"/>
    <property type="evidence" value="ECO:0007669"/>
    <property type="project" value="InterPro"/>
</dbReference>
<dbReference type="InterPro" id="IPR013216">
    <property type="entry name" value="Methyltransf_11"/>
</dbReference>
<dbReference type="STRING" id="1802525.A2975_05090"/>
<evidence type="ECO:0000259" key="2">
    <source>
        <dbReference type="Pfam" id="PF08241"/>
    </source>
</evidence>
<dbReference type="SUPFAM" id="SSF53335">
    <property type="entry name" value="S-adenosyl-L-methionine-dependent methyltransferases"/>
    <property type="match status" value="1"/>
</dbReference>
<dbReference type="AlphaFoldDB" id="A0A1F8C0S1"/>
<reference evidence="3 4" key="1">
    <citation type="journal article" date="2016" name="Nat. Commun.">
        <title>Thousands of microbial genomes shed light on interconnected biogeochemical processes in an aquifer system.</title>
        <authorList>
            <person name="Anantharaman K."/>
            <person name="Brown C.T."/>
            <person name="Hug L.A."/>
            <person name="Sharon I."/>
            <person name="Castelle C.J."/>
            <person name="Probst A.J."/>
            <person name="Thomas B.C."/>
            <person name="Singh A."/>
            <person name="Wilkins M.J."/>
            <person name="Karaoz U."/>
            <person name="Brodie E.L."/>
            <person name="Williams K.H."/>
            <person name="Hubbard S.S."/>
            <person name="Banfield J.F."/>
        </authorList>
    </citation>
    <scope>NUCLEOTIDE SEQUENCE [LARGE SCALE GENOMIC DNA]</scope>
</reference>
<feature type="domain" description="Methyltransferase type 11" evidence="2">
    <location>
        <begin position="48"/>
        <end position="144"/>
    </location>
</feature>
<dbReference type="PANTHER" id="PTHR44068">
    <property type="entry name" value="ZGC:194242"/>
    <property type="match status" value="1"/>
</dbReference>
<dbReference type="InterPro" id="IPR050447">
    <property type="entry name" value="Erg6_SMT_methyltransf"/>
</dbReference>
<dbReference type="Gene3D" id="3.40.50.150">
    <property type="entry name" value="Vaccinia Virus protein VP39"/>
    <property type="match status" value="1"/>
</dbReference>
<accession>A0A1F8C0S1</accession>
<gene>
    <name evidence="3" type="ORF">A2975_05090</name>
</gene>
<evidence type="ECO:0000313" key="3">
    <source>
        <dbReference type="EMBL" id="OGM69954.1"/>
    </source>
</evidence>
<evidence type="ECO:0000256" key="1">
    <source>
        <dbReference type="ARBA" id="ARBA00022679"/>
    </source>
</evidence>
<proteinExistence type="predicted"/>
<sequence length="211" mass="24331">MNAAVELHKGVPPNWYFRSLRENILQRYWHVRRFIEVKKVVEPAEKILDIGSADGVFTNVVSQATNAKKAVGIEVLKTSVDWANRHWVRNKTLSFRVGDGHALPFAANTFDAVFALEVLEHVFEPEKILAEIRRVLKKGGYAVFLVPSESYLFKVVWFLWHYMGRMVWKDTHIQSFSNSLLAKKAKAAGFKIEVDKKFHLGMLHLVKVRKK</sequence>
<dbReference type="InterPro" id="IPR029063">
    <property type="entry name" value="SAM-dependent_MTases_sf"/>
</dbReference>
<dbReference type="Pfam" id="PF08241">
    <property type="entry name" value="Methyltransf_11"/>
    <property type="match status" value="1"/>
</dbReference>
<keyword evidence="1" id="KW-0808">Transferase</keyword>
<dbReference type="EMBL" id="MGHL01000007">
    <property type="protein sequence ID" value="OGM69954.1"/>
    <property type="molecule type" value="Genomic_DNA"/>
</dbReference>
<protein>
    <recommendedName>
        <fullName evidence="2">Methyltransferase type 11 domain-containing protein</fullName>
    </recommendedName>
</protein>
<dbReference type="Proteomes" id="UP000178429">
    <property type="component" value="Unassembled WGS sequence"/>
</dbReference>
<comment type="caution">
    <text evidence="3">The sequence shown here is derived from an EMBL/GenBank/DDBJ whole genome shotgun (WGS) entry which is preliminary data.</text>
</comment>
<dbReference type="PANTHER" id="PTHR44068:SF11">
    <property type="entry name" value="GERANYL DIPHOSPHATE 2-C-METHYLTRANSFERASE"/>
    <property type="match status" value="1"/>
</dbReference>